<proteinExistence type="predicted"/>
<name>A0ABY5VL76_9FIRM</name>
<feature type="transmembrane region" description="Helical" evidence="1">
    <location>
        <begin position="6"/>
        <end position="28"/>
    </location>
</feature>
<evidence type="ECO:0000313" key="2">
    <source>
        <dbReference type="EMBL" id="UWP60788.1"/>
    </source>
</evidence>
<evidence type="ECO:0000313" key="3">
    <source>
        <dbReference type="Proteomes" id="UP001060164"/>
    </source>
</evidence>
<keyword evidence="1" id="KW-0472">Membrane</keyword>
<feature type="transmembrane region" description="Helical" evidence="1">
    <location>
        <begin position="44"/>
        <end position="62"/>
    </location>
</feature>
<gene>
    <name evidence="2" type="ORF">NQ502_07060</name>
</gene>
<evidence type="ECO:0000256" key="1">
    <source>
        <dbReference type="SAM" id="Phobius"/>
    </source>
</evidence>
<accession>A0ABY5VL76</accession>
<keyword evidence="3" id="KW-1185">Reference proteome</keyword>
<feature type="transmembrane region" description="Helical" evidence="1">
    <location>
        <begin position="74"/>
        <end position="92"/>
    </location>
</feature>
<reference evidence="2" key="1">
    <citation type="journal article" date="2022" name="Cell">
        <title>Design, construction, and in vivo augmentation of a complex gut microbiome.</title>
        <authorList>
            <person name="Cheng A.G."/>
            <person name="Ho P.Y."/>
            <person name="Aranda-Diaz A."/>
            <person name="Jain S."/>
            <person name="Yu F.B."/>
            <person name="Meng X."/>
            <person name="Wang M."/>
            <person name="Iakiviak M."/>
            <person name="Nagashima K."/>
            <person name="Zhao A."/>
            <person name="Murugkar P."/>
            <person name="Patil A."/>
            <person name="Atabakhsh K."/>
            <person name="Weakley A."/>
            <person name="Yan J."/>
            <person name="Brumbaugh A.R."/>
            <person name="Higginbottom S."/>
            <person name="Dimas A."/>
            <person name="Shiver A.L."/>
            <person name="Deutschbauer A."/>
            <person name="Neff N."/>
            <person name="Sonnenburg J.L."/>
            <person name="Huang K.C."/>
            <person name="Fischbach M.A."/>
        </authorList>
    </citation>
    <scope>NUCLEOTIDE SEQUENCE</scope>
    <source>
        <strain evidence="2">DSM 19829</strain>
    </source>
</reference>
<keyword evidence="1" id="KW-1133">Transmembrane helix</keyword>
<keyword evidence="1" id="KW-0812">Transmembrane</keyword>
<dbReference type="Proteomes" id="UP001060164">
    <property type="component" value="Chromosome"/>
</dbReference>
<protein>
    <submittedName>
        <fullName evidence="2">Uncharacterized protein</fullName>
    </submittedName>
</protein>
<dbReference type="RefSeq" id="WP_028527492.1">
    <property type="nucleotide sequence ID" value="NZ_CABLBR010000003.1"/>
</dbReference>
<sequence length="211" mass="23201">MVKKKSVSWLVVILLLIVFWPVGLYFLYKKISTDKAAAMKNSKVLSVIGWIFVAIGIIGSMGSISDKTVTAGDLAIGLVFFVGGGILMLYSAKKVKMSGEKYKKYINIVINNQQTSIENIASAMSMNQKQVVKDLEAMIDRGYFSNAYIDHGNSEIVLPHNERKNKDVVYAETSQTLQQEVVVCKNCGANNLVTVGTISECEYCGSPIIIE</sequence>
<dbReference type="EMBL" id="CP102290">
    <property type="protein sequence ID" value="UWP60788.1"/>
    <property type="molecule type" value="Genomic_DNA"/>
</dbReference>
<organism evidence="2 3">
    <name type="scientific">Ruminococcus gauvreauii</name>
    <dbReference type="NCBI Taxonomy" id="438033"/>
    <lineage>
        <taxon>Bacteria</taxon>
        <taxon>Bacillati</taxon>
        <taxon>Bacillota</taxon>
        <taxon>Clostridia</taxon>
        <taxon>Eubacteriales</taxon>
        <taxon>Oscillospiraceae</taxon>
        <taxon>Ruminococcus</taxon>
    </lineage>
</organism>